<dbReference type="RefSeq" id="WP_110759139.1">
    <property type="nucleotide sequence ID" value="NZ_PRLG01000019.1"/>
</dbReference>
<proteinExistence type="predicted"/>
<evidence type="ECO:0000313" key="3">
    <source>
        <dbReference type="Proteomes" id="UP000247459"/>
    </source>
</evidence>
<name>A0A2W0CZ66_9BACL</name>
<dbReference type="OrthoDB" id="2357358at2"/>
<evidence type="ECO:0008006" key="4">
    <source>
        <dbReference type="Google" id="ProtNLM"/>
    </source>
</evidence>
<keyword evidence="1" id="KW-1133">Transmembrane helix</keyword>
<dbReference type="AlphaFoldDB" id="A0A2W0CZ66"/>
<organism evidence="2 3">
    <name type="scientific">Paenibacillus illinoisensis</name>
    <dbReference type="NCBI Taxonomy" id="59845"/>
    <lineage>
        <taxon>Bacteria</taxon>
        <taxon>Bacillati</taxon>
        <taxon>Bacillota</taxon>
        <taxon>Bacilli</taxon>
        <taxon>Bacillales</taxon>
        <taxon>Paenibacillaceae</taxon>
        <taxon>Paenibacillus</taxon>
    </lineage>
</organism>
<dbReference type="EMBL" id="PRLG01000019">
    <property type="protein sequence ID" value="PYY28951.1"/>
    <property type="molecule type" value="Genomic_DNA"/>
</dbReference>
<comment type="caution">
    <text evidence="2">The sequence shown here is derived from an EMBL/GenBank/DDBJ whole genome shotgun (WGS) entry which is preliminary data.</text>
</comment>
<evidence type="ECO:0000313" key="2">
    <source>
        <dbReference type="EMBL" id="PYY28951.1"/>
    </source>
</evidence>
<keyword evidence="1" id="KW-0472">Membrane</keyword>
<gene>
    <name evidence="2" type="ORF">PIL02S_02923</name>
</gene>
<feature type="transmembrane region" description="Helical" evidence="1">
    <location>
        <begin position="79"/>
        <end position="98"/>
    </location>
</feature>
<accession>A0A2W0CZ66</accession>
<feature type="transmembrane region" description="Helical" evidence="1">
    <location>
        <begin position="37"/>
        <end position="54"/>
    </location>
</feature>
<dbReference type="Proteomes" id="UP000247459">
    <property type="component" value="Unassembled WGS sequence"/>
</dbReference>
<feature type="transmembrane region" description="Helical" evidence="1">
    <location>
        <begin position="104"/>
        <end position="123"/>
    </location>
</feature>
<evidence type="ECO:0000256" key="1">
    <source>
        <dbReference type="SAM" id="Phobius"/>
    </source>
</evidence>
<keyword evidence="1" id="KW-0812">Transmembrane</keyword>
<protein>
    <recommendedName>
        <fullName evidence="4">DUF2178 domain-containing protein</fullName>
    </recommendedName>
</protein>
<sequence>MKIKHWKMTLTGAAAFIVLATVIYRTAAGKDIGLNDIASLGAVTILFLSALTWGTKEDRDGVREDEELGRRITEQSSKVGYFILTLFILVAVGIDQWVHEKPSLLLLSLLGLSMVTLPFIEWVHMRKYRTTED</sequence>
<reference evidence="2 3" key="1">
    <citation type="submission" date="2018-01" db="EMBL/GenBank/DDBJ databases">
        <title>Genome sequence of the PGP bacterium Paenibacillus illinoisensis E3.</title>
        <authorList>
            <person name="Rolli E."/>
            <person name="Marasco R."/>
            <person name="Bessem C."/>
            <person name="Michoud G."/>
            <person name="Gaiarsa S."/>
            <person name="Borin S."/>
            <person name="Daffonchio D."/>
        </authorList>
    </citation>
    <scope>NUCLEOTIDE SEQUENCE [LARGE SCALE GENOMIC DNA]</scope>
    <source>
        <strain evidence="2 3">E3</strain>
    </source>
</reference>